<dbReference type="PANTHER" id="PTHR48420">
    <property type="entry name" value="NON-HAEM DIOXYGENASE N-TERMINAL DOMAIN-CONTAINING PROTEIN"/>
    <property type="match status" value="1"/>
</dbReference>
<protein>
    <submittedName>
        <fullName evidence="1">Uncharacterized protein</fullName>
    </submittedName>
</protein>
<dbReference type="Proteomes" id="UP000824469">
    <property type="component" value="Unassembled WGS sequence"/>
</dbReference>
<dbReference type="PANTHER" id="PTHR48420:SF1">
    <property type="entry name" value="NON-HAEM DIOXYGENASE N-TERMINAL DOMAIN-CONTAINING PROTEIN"/>
    <property type="match status" value="1"/>
</dbReference>
<sequence>MAAFVVPSSLQNSTTFTSHSATAKNITGLHPQSLQFKSRKTFEIRASFEDANYSTTKVVTIPHSDLLDRSAYLSEELEAGFGPNGLGIIAISDVPRYPILRKDLLQLSHRLAALPDEAKKNLEDPDS</sequence>
<reference evidence="1 2" key="1">
    <citation type="journal article" date="2021" name="Nat. Plants">
        <title>The Taxus genome provides insights into paclitaxel biosynthesis.</title>
        <authorList>
            <person name="Xiong X."/>
            <person name="Gou J."/>
            <person name="Liao Q."/>
            <person name="Li Y."/>
            <person name="Zhou Q."/>
            <person name="Bi G."/>
            <person name="Li C."/>
            <person name="Du R."/>
            <person name="Wang X."/>
            <person name="Sun T."/>
            <person name="Guo L."/>
            <person name="Liang H."/>
            <person name="Lu P."/>
            <person name="Wu Y."/>
            <person name="Zhang Z."/>
            <person name="Ro D.K."/>
            <person name="Shang Y."/>
            <person name="Huang S."/>
            <person name="Yan J."/>
        </authorList>
    </citation>
    <scope>NUCLEOTIDE SEQUENCE [LARGE SCALE GENOMIC DNA]</scope>
    <source>
        <strain evidence="1">Ta-2019</strain>
    </source>
</reference>
<name>A0AA38CIF6_TAXCH</name>
<evidence type="ECO:0000313" key="2">
    <source>
        <dbReference type="Proteomes" id="UP000824469"/>
    </source>
</evidence>
<feature type="non-terminal residue" evidence="1">
    <location>
        <position position="127"/>
    </location>
</feature>
<gene>
    <name evidence="1" type="ORF">KI387_012603</name>
</gene>
<organism evidence="1 2">
    <name type="scientific">Taxus chinensis</name>
    <name type="common">Chinese yew</name>
    <name type="synonym">Taxus wallichiana var. chinensis</name>
    <dbReference type="NCBI Taxonomy" id="29808"/>
    <lineage>
        <taxon>Eukaryota</taxon>
        <taxon>Viridiplantae</taxon>
        <taxon>Streptophyta</taxon>
        <taxon>Embryophyta</taxon>
        <taxon>Tracheophyta</taxon>
        <taxon>Spermatophyta</taxon>
        <taxon>Pinopsida</taxon>
        <taxon>Pinidae</taxon>
        <taxon>Conifers II</taxon>
        <taxon>Cupressales</taxon>
        <taxon>Taxaceae</taxon>
        <taxon>Taxus</taxon>
    </lineage>
</organism>
<comment type="caution">
    <text evidence="1">The sequence shown here is derived from an EMBL/GenBank/DDBJ whole genome shotgun (WGS) entry which is preliminary data.</text>
</comment>
<proteinExistence type="predicted"/>
<dbReference type="EMBL" id="JAHRHJ020000009">
    <property type="protein sequence ID" value="KAH9301020.1"/>
    <property type="molecule type" value="Genomic_DNA"/>
</dbReference>
<dbReference type="AlphaFoldDB" id="A0AA38CIF6"/>
<accession>A0AA38CIF6</accession>
<evidence type="ECO:0000313" key="1">
    <source>
        <dbReference type="EMBL" id="KAH9301020.1"/>
    </source>
</evidence>
<keyword evidence="2" id="KW-1185">Reference proteome</keyword>